<feature type="compositionally biased region" description="Polar residues" evidence="1">
    <location>
        <begin position="217"/>
        <end position="228"/>
    </location>
</feature>
<comment type="caution">
    <text evidence="2">The sequence shown here is derived from an EMBL/GenBank/DDBJ whole genome shotgun (WGS) entry which is preliminary data.</text>
</comment>
<dbReference type="OrthoDB" id="129684at2759"/>
<gene>
    <name evidence="2" type="ORF">PR002_g5798</name>
    <name evidence="3" type="ORF">PR003_g6900</name>
</gene>
<evidence type="ECO:0000313" key="3">
    <source>
        <dbReference type="EMBL" id="KAE9347484.1"/>
    </source>
</evidence>
<protein>
    <submittedName>
        <fullName evidence="2">Uncharacterized protein</fullName>
    </submittedName>
</protein>
<proteinExistence type="predicted"/>
<name>A0A6A3ND40_9STRA</name>
<accession>A0A6A3ND40</accession>
<evidence type="ECO:0000313" key="2">
    <source>
        <dbReference type="EMBL" id="KAE9038869.1"/>
    </source>
</evidence>
<dbReference type="Proteomes" id="UP000435112">
    <property type="component" value="Unassembled WGS sequence"/>
</dbReference>
<dbReference type="AlphaFoldDB" id="A0A6A3ND40"/>
<sequence length="306" mass="35215">MTLEEYSIEEEQLALEGVDYPASRPIPVLLLPRETMKLYEQSFELWLFNRNIHLESLEDELEVERLFRLDFAASRVKELRRRKIVEKLAPATRLVAATTCTSKDSGQGRTTSEYRGIRSRKELLSTNVVSVQELHRADANEGPNGQMRVGERLRPIPVILGPTESRGYYEVNFEKWLTKKKVTLEMLQGDPEEERRYRQCFAHARATRSDFARGTGRQRSQRTSHLSTSGRESRSNRRRRSSSNEPPYSKKKRSASREHTDVQALKRSRVNVEDSTEAQVHGIQCGGSVCTSTIKTEYKTEQEHGD</sequence>
<keyword evidence="4" id="KW-1185">Reference proteome</keyword>
<evidence type="ECO:0000313" key="4">
    <source>
        <dbReference type="Proteomes" id="UP000434957"/>
    </source>
</evidence>
<dbReference type="Proteomes" id="UP000434957">
    <property type="component" value="Unassembled WGS sequence"/>
</dbReference>
<evidence type="ECO:0000256" key="1">
    <source>
        <dbReference type="SAM" id="MobiDB-lite"/>
    </source>
</evidence>
<dbReference type="EMBL" id="QXFT01000315">
    <property type="protein sequence ID" value="KAE9347484.1"/>
    <property type="molecule type" value="Genomic_DNA"/>
</dbReference>
<evidence type="ECO:0000313" key="5">
    <source>
        <dbReference type="Proteomes" id="UP000435112"/>
    </source>
</evidence>
<dbReference type="EMBL" id="QXFU01000252">
    <property type="protein sequence ID" value="KAE9038869.1"/>
    <property type="molecule type" value="Genomic_DNA"/>
</dbReference>
<feature type="region of interest" description="Disordered" evidence="1">
    <location>
        <begin position="208"/>
        <end position="282"/>
    </location>
</feature>
<organism evidence="2 5">
    <name type="scientific">Phytophthora rubi</name>
    <dbReference type="NCBI Taxonomy" id="129364"/>
    <lineage>
        <taxon>Eukaryota</taxon>
        <taxon>Sar</taxon>
        <taxon>Stramenopiles</taxon>
        <taxon>Oomycota</taxon>
        <taxon>Peronosporomycetes</taxon>
        <taxon>Peronosporales</taxon>
        <taxon>Peronosporaceae</taxon>
        <taxon>Phytophthora</taxon>
    </lineage>
</organism>
<reference evidence="2 5" key="1">
    <citation type="submission" date="2018-09" db="EMBL/GenBank/DDBJ databases">
        <title>Genomic investigation of the strawberry pathogen Phytophthora fragariae indicates pathogenicity is determined by transcriptional variation in three key races.</title>
        <authorList>
            <person name="Adams T.M."/>
            <person name="Armitage A.D."/>
            <person name="Sobczyk M.K."/>
            <person name="Bates H.J."/>
            <person name="Dunwell J.M."/>
            <person name="Nellist C.F."/>
            <person name="Harrison R.J."/>
        </authorList>
    </citation>
    <scope>NUCLEOTIDE SEQUENCE [LARGE SCALE GENOMIC DNA]</scope>
    <source>
        <strain evidence="2 5">SCRP324</strain>
        <strain evidence="3 4">SCRP333</strain>
    </source>
</reference>